<proteinExistence type="predicted"/>
<dbReference type="InterPro" id="IPR023614">
    <property type="entry name" value="Porin_dom_sf"/>
</dbReference>
<evidence type="ECO:0008006" key="2">
    <source>
        <dbReference type="Google" id="ProtNLM"/>
    </source>
</evidence>
<sequence length="339" mass="37303">MCTQLLRAIAVVIALCMSPTVVAEEAAPSALDDFKLGGYLSAGLNAHPGGKTDGAFNEVGLILSWENESRFRFLSELDVERPLTLNENGTGSGLDTHLGMSRLYLERIYVDYNLSDKLNLRAGRFLTPAGRWNLGHAAPLVWTTSRPLATGNQLFPVGTNGLMLYGALPLKDSESEALEYNFFVGLSKDQHTDKKDILYDDIKGARFVLSGKVNWGLSLLEFRESSLNSPSIRMLGVDFLVQHNGWEWSGEATQRYYSNDSDGGSGAYLQGVAPIAHQWFAVARVETFKSPVTGSSERLVLGTAWRMTPRHVFKVEYIAGDNERTESPKGLLASFAILF</sequence>
<dbReference type="EMBL" id="MLJW01000017">
    <property type="protein sequence ID" value="OIR12364.1"/>
    <property type="molecule type" value="Genomic_DNA"/>
</dbReference>
<evidence type="ECO:0000313" key="1">
    <source>
        <dbReference type="EMBL" id="OIR12364.1"/>
    </source>
</evidence>
<dbReference type="Gene3D" id="2.40.160.10">
    <property type="entry name" value="Porin"/>
    <property type="match status" value="1"/>
</dbReference>
<name>A0A1J5TF58_9ZZZZ</name>
<accession>A0A1J5TF58</accession>
<gene>
    <name evidence="1" type="ORF">GALL_60630</name>
</gene>
<organism evidence="1">
    <name type="scientific">mine drainage metagenome</name>
    <dbReference type="NCBI Taxonomy" id="410659"/>
    <lineage>
        <taxon>unclassified sequences</taxon>
        <taxon>metagenomes</taxon>
        <taxon>ecological metagenomes</taxon>
    </lineage>
</organism>
<dbReference type="SUPFAM" id="SSF56935">
    <property type="entry name" value="Porins"/>
    <property type="match status" value="1"/>
</dbReference>
<reference evidence="1" key="1">
    <citation type="submission" date="2016-10" db="EMBL/GenBank/DDBJ databases">
        <title>Sequence of Gallionella enrichment culture.</title>
        <authorList>
            <person name="Poehlein A."/>
            <person name="Muehling M."/>
            <person name="Daniel R."/>
        </authorList>
    </citation>
    <scope>NUCLEOTIDE SEQUENCE</scope>
</reference>
<dbReference type="AlphaFoldDB" id="A0A1J5TF58"/>
<protein>
    <recommendedName>
        <fullName evidence="2">Phosphate-selective porin O and P</fullName>
    </recommendedName>
</protein>
<comment type="caution">
    <text evidence="1">The sequence shown here is derived from an EMBL/GenBank/DDBJ whole genome shotgun (WGS) entry which is preliminary data.</text>
</comment>